<evidence type="ECO:0000256" key="1">
    <source>
        <dbReference type="SAM" id="Phobius"/>
    </source>
</evidence>
<feature type="transmembrane region" description="Helical" evidence="1">
    <location>
        <begin position="143"/>
        <end position="162"/>
    </location>
</feature>
<accession>A0AA41Z7J9</accession>
<keyword evidence="1" id="KW-0472">Membrane</keyword>
<dbReference type="EMBL" id="JAMOIM010000036">
    <property type="protein sequence ID" value="MCW6511933.1"/>
    <property type="molecule type" value="Genomic_DNA"/>
</dbReference>
<feature type="transmembrane region" description="Helical" evidence="1">
    <location>
        <begin position="55"/>
        <end position="74"/>
    </location>
</feature>
<proteinExistence type="predicted"/>
<feature type="transmembrane region" description="Helical" evidence="1">
    <location>
        <begin position="86"/>
        <end position="106"/>
    </location>
</feature>
<comment type="caution">
    <text evidence="2">The sequence shown here is derived from an EMBL/GenBank/DDBJ whole genome shotgun (WGS) entry which is preliminary data.</text>
</comment>
<sequence>MANKSPDSVSMLITEPRTVPWLSVVFGFGPMLPFVIGATLAWLDFKPGRDAWFDLVIFWAASICTFLAGVRRGVSFRTMGGPTSSQIITMLWLFSAGSGALVLWWLGLPSLTLVLLAAAFASIGILDPIAAQSGEAPLFFARLRPVQMVLPVVSLLSLLPIVQTLK</sequence>
<reference evidence="2" key="1">
    <citation type="submission" date="2022-05" db="EMBL/GenBank/DDBJ databases">
        <authorList>
            <person name="Pankratov T."/>
        </authorList>
    </citation>
    <scope>NUCLEOTIDE SEQUENCE</scope>
    <source>
        <strain evidence="2">BP6-180914</strain>
    </source>
</reference>
<dbReference type="AlphaFoldDB" id="A0AA41Z7J9"/>
<organism evidence="2 3">
    <name type="scientific">Lichenifustis flavocetrariae</name>
    <dbReference type="NCBI Taxonomy" id="2949735"/>
    <lineage>
        <taxon>Bacteria</taxon>
        <taxon>Pseudomonadati</taxon>
        <taxon>Pseudomonadota</taxon>
        <taxon>Alphaproteobacteria</taxon>
        <taxon>Hyphomicrobiales</taxon>
        <taxon>Lichenihabitantaceae</taxon>
        <taxon>Lichenifustis</taxon>
    </lineage>
</organism>
<evidence type="ECO:0000313" key="2">
    <source>
        <dbReference type="EMBL" id="MCW6511933.1"/>
    </source>
</evidence>
<keyword evidence="1" id="KW-0812">Transmembrane</keyword>
<name>A0AA41Z7J9_9HYPH</name>
<keyword evidence="3" id="KW-1185">Reference proteome</keyword>
<dbReference type="Proteomes" id="UP001165667">
    <property type="component" value="Unassembled WGS sequence"/>
</dbReference>
<evidence type="ECO:0000313" key="3">
    <source>
        <dbReference type="Proteomes" id="UP001165667"/>
    </source>
</evidence>
<gene>
    <name evidence="2" type="ORF">M8523_28680</name>
</gene>
<protein>
    <submittedName>
        <fullName evidence="2">DUF3429 domain-containing protein</fullName>
    </submittedName>
</protein>
<feature type="transmembrane region" description="Helical" evidence="1">
    <location>
        <begin position="21"/>
        <end position="43"/>
    </location>
</feature>
<keyword evidence="1" id="KW-1133">Transmembrane helix</keyword>